<protein>
    <submittedName>
        <fullName evidence="3">Ovule protein</fullName>
    </submittedName>
</protein>
<name>A0A0N4T9H8_BRUPA</name>
<sequence length="79" mass="8449">MLPDCITVINFSRNCNNLQIWTQMAGVCGTGDEEVIANTVEGLELLFDSVFMLSFGTGKCVDVSGSDDDKVLGNISEGI</sequence>
<evidence type="ECO:0000313" key="3">
    <source>
        <dbReference type="WBParaSite" id="BPAG_0000486501-mRNA-1"/>
    </source>
</evidence>
<reference evidence="3" key="1">
    <citation type="submission" date="2017-02" db="UniProtKB">
        <authorList>
            <consortium name="WormBaseParasite"/>
        </authorList>
    </citation>
    <scope>IDENTIFICATION</scope>
</reference>
<gene>
    <name evidence="1" type="ORF">BPAG_LOCUS4829</name>
</gene>
<proteinExistence type="predicted"/>
<dbReference type="WBParaSite" id="BPAG_0000486501-mRNA-1">
    <property type="protein sequence ID" value="BPAG_0000486501-mRNA-1"/>
    <property type="gene ID" value="BPAG_0000486501"/>
</dbReference>
<organism evidence="3">
    <name type="scientific">Brugia pahangi</name>
    <name type="common">Filarial nematode worm</name>
    <dbReference type="NCBI Taxonomy" id="6280"/>
    <lineage>
        <taxon>Eukaryota</taxon>
        <taxon>Metazoa</taxon>
        <taxon>Ecdysozoa</taxon>
        <taxon>Nematoda</taxon>
        <taxon>Chromadorea</taxon>
        <taxon>Rhabditida</taxon>
        <taxon>Spirurina</taxon>
        <taxon>Spiruromorpha</taxon>
        <taxon>Filarioidea</taxon>
        <taxon>Onchocercidae</taxon>
        <taxon>Brugia</taxon>
    </lineage>
</organism>
<dbReference type="AlphaFoldDB" id="A0A0N4T9H8"/>
<reference evidence="1 2" key="2">
    <citation type="submission" date="2018-11" db="EMBL/GenBank/DDBJ databases">
        <authorList>
            <consortium name="Pathogen Informatics"/>
        </authorList>
    </citation>
    <scope>NUCLEOTIDE SEQUENCE [LARGE SCALE GENOMIC DNA]</scope>
</reference>
<accession>A0A0N4T9H8</accession>
<dbReference type="Proteomes" id="UP000278627">
    <property type="component" value="Unassembled WGS sequence"/>
</dbReference>
<evidence type="ECO:0000313" key="2">
    <source>
        <dbReference type="Proteomes" id="UP000278627"/>
    </source>
</evidence>
<dbReference type="EMBL" id="UZAD01002766">
    <property type="protein sequence ID" value="VDN86015.1"/>
    <property type="molecule type" value="Genomic_DNA"/>
</dbReference>
<evidence type="ECO:0000313" key="1">
    <source>
        <dbReference type="EMBL" id="VDN86015.1"/>
    </source>
</evidence>
<keyword evidence="2" id="KW-1185">Reference proteome</keyword>